<dbReference type="Gene3D" id="3.20.20.370">
    <property type="entry name" value="Glycoside hydrolase/deacetylase"/>
    <property type="match status" value="1"/>
</dbReference>
<accession>A0A1C3HKU2</accession>
<gene>
    <name evidence="1" type="ORF">PWN146_04400</name>
</gene>
<organism evidence="1">
    <name type="scientific">Serratia marcescens</name>
    <dbReference type="NCBI Taxonomy" id="615"/>
    <lineage>
        <taxon>Bacteria</taxon>
        <taxon>Pseudomonadati</taxon>
        <taxon>Pseudomonadota</taxon>
        <taxon>Gammaproteobacteria</taxon>
        <taxon>Enterobacterales</taxon>
        <taxon>Yersiniaceae</taxon>
        <taxon>Serratia</taxon>
    </lineage>
</organism>
<proteinExistence type="predicted"/>
<protein>
    <recommendedName>
        <fullName evidence="2">Deacetylase</fullName>
    </recommendedName>
</protein>
<name>A0A1C3HKU2_SERMA</name>
<dbReference type="RefSeq" id="WP_060441451.1">
    <property type="nucleotide sequence ID" value="NZ_CAMIRQ010000012.1"/>
</dbReference>
<sequence length="318" mass="36473">MTKPAFLITIDTEGDNLWQNHDRIATENTRFLPRFQALCEKYAFKPVYLTNYEMAMDPAYVEFARDVIARGAGEVGMHLHAWNSPPLTPLTDDDWRHKPYLIEYPADQIRAKVDHMTKLLEDAFQTKMLSHRAGRWAFNEYYASLLLEYGYQVDCSVTPRVNWQFSPGNPQGNGGTDYTRFPSQAYFIDPQNIAKPGASPLLEVPMSIQYKHSALMNAFKQGYDRLRGKRRSPSVNWLRPSGGNVAKMISVAEASLAQGHDYVEFMLHSSEFMPGGSPTFKTEQDIEGLYRDLEQLFDWLQQRTVGMTLAEYYQLKAN</sequence>
<dbReference type="InterPro" id="IPR011330">
    <property type="entry name" value="Glyco_hydro/deAcase_b/a-brl"/>
</dbReference>
<dbReference type="SUPFAM" id="SSF88713">
    <property type="entry name" value="Glycoside hydrolase/deacetylase"/>
    <property type="match status" value="1"/>
</dbReference>
<reference evidence="1" key="1">
    <citation type="submission" date="2016-05" db="EMBL/GenBank/DDBJ databases">
        <authorList>
            <person name="Cock P.J.A."/>
            <person name="Cock P.J.A."/>
        </authorList>
    </citation>
    <scope>NUCLEOTIDE SEQUENCE</scope>
    <source>
        <strain evidence="1">PWN146_assembly</strain>
    </source>
</reference>
<dbReference type="EMBL" id="LT575490">
    <property type="protein sequence ID" value="SAY45664.1"/>
    <property type="molecule type" value="Genomic_DNA"/>
</dbReference>
<evidence type="ECO:0000313" key="1">
    <source>
        <dbReference type="EMBL" id="SAY45664.1"/>
    </source>
</evidence>
<dbReference type="GO" id="GO:0005975">
    <property type="term" value="P:carbohydrate metabolic process"/>
    <property type="evidence" value="ECO:0007669"/>
    <property type="project" value="InterPro"/>
</dbReference>
<evidence type="ECO:0008006" key="2">
    <source>
        <dbReference type="Google" id="ProtNLM"/>
    </source>
</evidence>
<dbReference type="CDD" id="cd10935">
    <property type="entry name" value="CE4_WalW"/>
    <property type="match status" value="1"/>
</dbReference>
<dbReference type="GeneID" id="98190876"/>
<dbReference type="AlphaFoldDB" id="A0A1C3HKU2"/>